<dbReference type="InterPro" id="IPR028098">
    <property type="entry name" value="Glyco_trans_4-like_N"/>
</dbReference>
<dbReference type="Proteomes" id="UP000714915">
    <property type="component" value="Unassembled WGS sequence"/>
</dbReference>
<comment type="caution">
    <text evidence="4">The sequence shown here is derived from an EMBL/GenBank/DDBJ whole genome shotgun (WGS) entry which is preliminary data.</text>
</comment>
<evidence type="ECO:0000313" key="4">
    <source>
        <dbReference type="EMBL" id="MCA9387342.1"/>
    </source>
</evidence>
<dbReference type="Pfam" id="PF00534">
    <property type="entry name" value="Glycos_transf_1"/>
    <property type="match status" value="1"/>
</dbReference>
<evidence type="ECO:0000259" key="2">
    <source>
        <dbReference type="Pfam" id="PF00534"/>
    </source>
</evidence>
<dbReference type="GO" id="GO:0016757">
    <property type="term" value="F:glycosyltransferase activity"/>
    <property type="evidence" value="ECO:0007669"/>
    <property type="project" value="InterPro"/>
</dbReference>
<dbReference type="AlphaFoldDB" id="A0A955RMG0"/>
<gene>
    <name evidence="4" type="ORF">KC669_04885</name>
</gene>
<dbReference type="Pfam" id="PF13439">
    <property type="entry name" value="Glyco_transf_4"/>
    <property type="match status" value="1"/>
</dbReference>
<keyword evidence="1" id="KW-0808">Transferase</keyword>
<accession>A0A955RMG0</accession>
<name>A0A955RMG0_9BACT</name>
<reference evidence="4" key="2">
    <citation type="journal article" date="2021" name="Microbiome">
        <title>Successional dynamics and alternative stable states in a saline activated sludge microbial community over 9 years.</title>
        <authorList>
            <person name="Wang Y."/>
            <person name="Ye J."/>
            <person name="Ju F."/>
            <person name="Liu L."/>
            <person name="Boyd J.A."/>
            <person name="Deng Y."/>
            <person name="Parks D.H."/>
            <person name="Jiang X."/>
            <person name="Yin X."/>
            <person name="Woodcroft B.J."/>
            <person name="Tyson G.W."/>
            <person name="Hugenholtz P."/>
            <person name="Polz M.F."/>
            <person name="Zhang T."/>
        </authorList>
    </citation>
    <scope>NUCLEOTIDE SEQUENCE</scope>
    <source>
        <strain evidence="4">HKST-UBA09</strain>
    </source>
</reference>
<reference evidence="4" key="1">
    <citation type="submission" date="2020-04" db="EMBL/GenBank/DDBJ databases">
        <authorList>
            <person name="Zhang T."/>
        </authorList>
    </citation>
    <scope>NUCLEOTIDE SEQUENCE</scope>
    <source>
        <strain evidence="4">HKST-UBA09</strain>
    </source>
</reference>
<evidence type="ECO:0000256" key="1">
    <source>
        <dbReference type="ARBA" id="ARBA00022679"/>
    </source>
</evidence>
<feature type="domain" description="Glycosyltransferase subfamily 4-like N-terminal" evidence="3">
    <location>
        <begin position="5"/>
        <end position="134"/>
    </location>
</feature>
<dbReference type="PANTHER" id="PTHR46401">
    <property type="entry name" value="GLYCOSYLTRANSFERASE WBBK-RELATED"/>
    <property type="match status" value="1"/>
</dbReference>
<protein>
    <submittedName>
        <fullName evidence="4">Glycosyltransferase family 4 protein</fullName>
    </submittedName>
</protein>
<dbReference type="CDD" id="cd03801">
    <property type="entry name" value="GT4_PimA-like"/>
    <property type="match status" value="1"/>
</dbReference>
<dbReference type="Gene3D" id="3.40.50.2000">
    <property type="entry name" value="Glycogen Phosphorylase B"/>
    <property type="match status" value="2"/>
</dbReference>
<sequence length="340" mass="39297">FAGESVKTINLFNNSYPIIGLRFIYKIIKLLRNNPDATVLIHDRHVLSSVVASFICFVLNKPYILISHTTNSNYFKNKLFNKIGEIFESIFSQFVVGKADRIIAVSKTNAKYLEDNFKFDSEKLEIITNGFDVKKILTLDISRKEKLIVFNTKWIPVKNPDITALAFRKLAKKYPKWTFLFTGRGESIVQTFDNHPKNFEVIERFLTQEELFNLLSRSSIYVNSSHNEGLSLGIVEATGLGNIPVLSDVPGNIQVATKLLTKRFIFERNNYSSLITSIEKAIKACEHKKIRQTRIHIANRSRKYFANTKTFKKYRNFLSRYRLIKSFKGAKTTKIEYSYT</sequence>
<proteinExistence type="predicted"/>
<feature type="non-terminal residue" evidence="4">
    <location>
        <position position="1"/>
    </location>
</feature>
<dbReference type="EMBL" id="JAGQLF010000093">
    <property type="protein sequence ID" value="MCA9387342.1"/>
    <property type="molecule type" value="Genomic_DNA"/>
</dbReference>
<dbReference type="InterPro" id="IPR001296">
    <property type="entry name" value="Glyco_trans_1"/>
</dbReference>
<dbReference type="SUPFAM" id="SSF53756">
    <property type="entry name" value="UDP-Glycosyltransferase/glycogen phosphorylase"/>
    <property type="match status" value="1"/>
</dbReference>
<dbReference type="PANTHER" id="PTHR46401:SF2">
    <property type="entry name" value="GLYCOSYLTRANSFERASE WBBK-RELATED"/>
    <property type="match status" value="1"/>
</dbReference>
<evidence type="ECO:0000259" key="3">
    <source>
        <dbReference type="Pfam" id="PF13439"/>
    </source>
</evidence>
<evidence type="ECO:0000313" key="5">
    <source>
        <dbReference type="Proteomes" id="UP000714915"/>
    </source>
</evidence>
<organism evidence="4 5">
    <name type="scientific">Candidatus Dojkabacteria bacterium</name>
    <dbReference type="NCBI Taxonomy" id="2099670"/>
    <lineage>
        <taxon>Bacteria</taxon>
        <taxon>Candidatus Dojkabacteria</taxon>
    </lineage>
</organism>
<feature type="domain" description="Glycosyl transferase family 1" evidence="2">
    <location>
        <begin position="141"/>
        <end position="285"/>
    </location>
</feature>